<dbReference type="GO" id="GO:0016020">
    <property type="term" value="C:membrane"/>
    <property type="evidence" value="ECO:0007669"/>
    <property type="project" value="GOC"/>
</dbReference>
<gene>
    <name evidence="4" type="ORF">SAMN02745249_01812</name>
</gene>
<organism evidence="4 5">
    <name type="scientific">Atopostipes suicloacalis DSM 15692</name>
    <dbReference type="NCBI Taxonomy" id="1121025"/>
    <lineage>
        <taxon>Bacteria</taxon>
        <taxon>Bacillati</taxon>
        <taxon>Bacillota</taxon>
        <taxon>Bacilli</taxon>
        <taxon>Lactobacillales</taxon>
        <taxon>Carnobacteriaceae</taxon>
        <taxon>Atopostipes</taxon>
    </lineage>
</organism>
<evidence type="ECO:0000259" key="3">
    <source>
        <dbReference type="Pfam" id="PF00149"/>
    </source>
</evidence>
<feature type="domain" description="Calcineurin-like phosphoesterase" evidence="3">
    <location>
        <begin position="44"/>
        <end position="218"/>
    </location>
</feature>
<keyword evidence="2" id="KW-0378">Hydrolase</keyword>
<evidence type="ECO:0000256" key="2">
    <source>
        <dbReference type="ARBA" id="ARBA00022801"/>
    </source>
</evidence>
<sequence length="282" mass="32303">MYEILIILVLLLLGGYFYWQNHIHKVTSYTVSLPKDYASLKDKKIVFISDTHFRKNISHFLIDRVLLEIEKVNPEVILFGGDIVHEVSHDQVIEHTKDFFSQLSKIAPTYVVYGNHDLKSDRKKEMTDTLKRVGVTLLDNESVWLTFEDSDIGIHLIGLSEEMSSISMKQDALSQINLSNEHKKGLKILLAHYPQFIEKYRKDETKIPDLILSGDTHGGQVILPFVGGLYVPGQGFNPYYDFGIFTNETYPSSRLIISRGLGNSSFPLRINNRPEIVMIKFI</sequence>
<dbReference type="AlphaFoldDB" id="A0A1M4YWK1"/>
<keyword evidence="5" id="KW-1185">Reference proteome</keyword>
<dbReference type="PANTHER" id="PTHR31302">
    <property type="entry name" value="TRANSMEMBRANE PROTEIN WITH METALLOPHOSPHOESTERASE DOMAIN-RELATED"/>
    <property type="match status" value="1"/>
</dbReference>
<dbReference type="GO" id="GO:0009245">
    <property type="term" value="P:lipid A biosynthetic process"/>
    <property type="evidence" value="ECO:0007669"/>
    <property type="project" value="TreeGrafter"/>
</dbReference>
<dbReference type="SUPFAM" id="SSF56300">
    <property type="entry name" value="Metallo-dependent phosphatases"/>
    <property type="match status" value="1"/>
</dbReference>
<accession>A0A1M4YWK1</accession>
<dbReference type="OrthoDB" id="9780884at2"/>
<evidence type="ECO:0000313" key="5">
    <source>
        <dbReference type="Proteomes" id="UP000184128"/>
    </source>
</evidence>
<dbReference type="GO" id="GO:0008758">
    <property type="term" value="F:UDP-2,3-diacylglucosamine hydrolase activity"/>
    <property type="evidence" value="ECO:0007669"/>
    <property type="project" value="TreeGrafter"/>
</dbReference>
<dbReference type="GO" id="GO:0046872">
    <property type="term" value="F:metal ion binding"/>
    <property type="evidence" value="ECO:0007669"/>
    <property type="project" value="UniProtKB-KW"/>
</dbReference>
<dbReference type="InterPro" id="IPR004843">
    <property type="entry name" value="Calcineurin-like_PHP"/>
</dbReference>
<evidence type="ECO:0000256" key="1">
    <source>
        <dbReference type="ARBA" id="ARBA00022723"/>
    </source>
</evidence>
<dbReference type="RefSeq" id="WP_159431736.1">
    <property type="nucleotide sequence ID" value="NZ_FQUF01000032.1"/>
</dbReference>
<protein>
    <recommendedName>
        <fullName evidence="3">Calcineurin-like phosphoesterase domain-containing protein</fullName>
    </recommendedName>
</protein>
<keyword evidence="1" id="KW-0479">Metal-binding</keyword>
<dbReference type="STRING" id="1121025.SAMN02745249_01812"/>
<name>A0A1M4YWK1_9LACT</name>
<proteinExistence type="predicted"/>
<dbReference type="EMBL" id="FQUF01000032">
    <property type="protein sequence ID" value="SHF10105.1"/>
    <property type="molecule type" value="Genomic_DNA"/>
</dbReference>
<dbReference type="Pfam" id="PF00149">
    <property type="entry name" value="Metallophos"/>
    <property type="match status" value="1"/>
</dbReference>
<dbReference type="Proteomes" id="UP000184128">
    <property type="component" value="Unassembled WGS sequence"/>
</dbReference>
<dbReference type="InterPro" id="IPR051158">
    <property type="entry name" value="Metallophosphoesterase_sf"/>
</dbReference>
<reference evidence="5" key="1">
    <citation type="submission" date="2016-11" db="EMBL/GenBank/DDBJ databases">
        <authorList>
            <person name="Varghese N."/>
            <person name="Submissions S."/>
        </authorList>
    </citation>
    <scope>NUCLEOTIDE SEQUENCE [LARGE SCALE GENOMIC DNA]</scope>
    <source>
        <strain evidence="5">DSM 15692</strain>
    </source>
</reference>
<dbReference type="PANTHER" id="PTHR31302:SF31">
    <property type="entry name" value="PHOSPHODIESTERASE YAEI"/>
    <property type="match status" value="1"/>
</dbReference>
<dbReference type="Gene3D" id="3.60.21.10">
    <property type="match status" value="1"/>
</dbReference>
<dbReference type="InterPro" id="IPR029052">
    <property type="entry name" value="Metallo-depent_PP-like"/>
</dbReference>
<evidence type="ECO:0000313" key="4">
    <source>
        <dbReference type="EMBL" id="SHF10105.1"/>
    </source>
</evidence>